<dbReference type="PROSITE" id="PS00118">
    <property type="entry name" value="PA2_HIS"/>
    <property type="match status" value="1"/>
</dbReference>
<evidence type="ECO:0000256" key="2">
    <source>
        <dbReference type="ARBA" id="ARBA00001913"/>
    </source>
</evidence>
<dbReference type="FunFam" id="1.20.90.10:FF:000002">
    <property type="entry name" value="Phospholipase A2 group III"/>
    <property type="match status" value="1"/>
</dbReference>
<comment type="cofactor">
    <cofactor evidence="2">
        <name>Ca(2+)</name>
        <dbReference type="ChEBI" id="CHEBI:29108"/>
    </cofactor>
</comment>
<keyword evidence="19" id="KW-1185">Reference proteome</keyword>
<dbReference type="GO" id="GO:0004623">
    <property type="term" value="F:phospholipase A2 activity"/>
    <property type="evidence" value="ECO:0007669"/>
    <property type="project" value="UniProtKB-EC"/>
</dbReference>
<evidence type="ECO:0000256" key="5">
    <source>
        <dbReference type="ARBA" id="ARBA00013278"/>
    </source>
</evidence>
<name>A0AAV2A9D4_9ARAC</name>
<comment type="catalytic activity">
    <reaction evidence="1">
        <text>a 1,2-diacyl-sn-glycero-3-phosphocholine + H2O = a 1-acyl-sn-glycero-3-phosphocholine + a fatty acid + H(+)</text>
        <dbReference type="Rhea" id="RHEA:15801"/>
        <dbReference type="ChEBI" id="CHEBI:15377"/>
        <dbReference type="ChEBI" id="CHEBI:15378"/>
        <dbReference type="ChEBI" id="CHEBI:28868"/>
        <dbReference type="ChEBI" id="CHEBI:57643"/>
        <dbReference type="ChEBI" id="CHEBI:58168"/>
        <dbReference type="EC" id="3.1.1.4"/>
    </reaction>
</comment>
<feature type="chain" id="PRO_5043796885" description="Phospholipase A2" evidence="16">
    <location>
        <begin position="24"/>
        <end position="252"/>
    </location>
</feature>
<evidence type="ECO:0000256" key="16">
    <source>
        <dbReference type="SAM" id="SignalP"/>
    </source>
</evidence>
<keyword evidence="16" id="KW-0732">Signal</keyword>
<comment type="similarity">
    <text evidence="4">Belongs to the phospholipase A2 family. Group III subfamily.</text>
</comment>
<evidence type="ECO:0000256" key="6">
    <source>
        <dbReference type="ARBA" id="ARBA00021721"/>
    </source>
</evidence>
<dbReference type="GO" id="GO:0050482">
    <property type="term" value="P:arachidonate secretion"/>
    <property type="evidence" value="ECO:0007669"/>
    <property type="project" value="InterPro"/>
</dbReference>
<evidence type="ECO:0000256" key="4">
    <source>
        <dbReference type="ARBA" id="ARBA00009659"/>
    </source>
</evidence>
<keyword evidence="10" id="KW-0106">Calcium</keyword>
<dbReference type="Pfam" id="PF05826">
    <property type="entry name" value="Phospholip_A2_2"/>
    <property type="match status" value="1"/>
</dbReference>
<feature type="signal peptide" evidence="16">
    <location>
        <begin position="1"/>
        <end position="23"/>
    </location>
</feature>
<protein>
    <recommendedName>
        <fullName evidence="6">Phospholipase A2</fullName>
        <ecNumber evidence="5">3.1.1.4</ecNumber>
    </recommendedName>
    <alternativeName>
        <fullName evidence="15">Phosphatidylcholine 2-acylhydrolase</fullName>
    </alternativeName>
</protein>
<gene>
    <name evidence="18" type="ORF">LARSCL_LOCUS11065</name>
</gene>
<dbReference type="InterPro" id="IPR033113">
    <property type="entry name" value="PLA2_histidine"/>
</dbReference>
<keyword evidence="14" id="KW-1015">Disulfide bond</keyword>
<dbReference type="SUPFAM" id="SSF48619">
    <property type="entry name" value="Phospholipase A2, PLA2"/>
    <property type="match status" value="1"/>
</dbReference>
<dbReference type="CDD" id="cd04704">
    <property type="entry name" value="PLA2_bee_venom_like"/>
    <property type="match status" value="1"/>
</dbReference>
<dbReference type="InterPro" id="IPR036444">
    <property type="entry name" value="PLipase_A2_dom_sf"/>
</dbReference>
<dbReference type="EMBL" id="CAXIEN010000134">
    <property type="protein sequence ID" value="CAL1280600.1"/>
    <property type="molecule type" value="Genomic_DNA"/>
</dbReference>
<dbReference type="PANTHER" id="PTHR12253">
    <property type="entry name" value="RH14732P"/>
    <property type="match status" value="1"/>
</dbReference>
<evidence type="ECO:0000313" key="19">
    <source>
        <dbReference type="Proteomes" id="UP001497382"/>
    </source>
</evidence>
<comment type="caution">
    <text evidence="18">The sequence shown here is derived from an EMBL/GenBank/DDBJ whole genome shotgun (WGS) entry which is preliminary data.</text>
</comment>
<keyword evidence="11" id="KW-0442">Lipid degradation</keyword>
<evidence type="ECO:0000256" key="7">
    <source>
        <dbReference type="ARBA" id="ARBA00022525"/>
    </source>
</evidence>
<evidence type="ECO:0000256" key="13">
    <source>
        <dbReference type="ARBA" id="ARBA00023145"/>
    </source>
</evidence>
<keyword evidence="13" id="KW-0865">Zymogen</keyword>
<reference evidence="18 19" key="1">
    <citation type="submission" date="2024-04" db="EMBL/GenBank/DDBJ databases">
        <authorList>
            <person name="Rising A."/>
            <person name="Reimegard J."/>
            <person name="Sonavane S."/>
            <person name="Akerstrom W."/>
            <person name="Nylinder S."/>
            <person name="Hedman E."/>
            <person name="Kallberg Y."/>
        </authorList>
    </citation>
    <scope>NUCLEOTIDE SEQUENCE [LARGE SCALE GENOMIC DNA]</scope>
</reference>
<evidence type="ECO:0000256" key="1">
    <source>
        <dbReference type="ARBA" id="ARBA00001604"/>
    </source>
</evidence>
<organism evidence="18 19">
    <name type="scientific">Larinioides sclopetarius</name>
    <dbReference type="NCBI Taxonomy" id="280406"/>
    <lineage>
        <taxon>Eukaryota</taxon>
        <taxon>Metazoa</taxon>
        <taxon>Ecdysozoa</taxon>
        <taxon>Arthropoda</taxon>
        <taxon>Chelicerata</taxon>
        <taxon>Arachnida</taxon>
        <taxon>Araneae</taxon>
        <taxon>Araneomorphae</taxon>
        <taxon>Entelegynae</taxon>
        <taxon>Araneoidea</taxon>
        <taxon>Araneidae</taxon>
        <taxon>Larinioides</taxon>
    </lineage>
</organism>
<evidence type="ECO:0000256" key="12">
    <source>
        <dbReference type="ARBA" id="ARBA00023098"/>
    </source>
</evidence>
<keyword evidence="9" id="KW-0378">Hydrolase</keyword>
<evidence type="ECO:0000256" key="3">
    <source>
        <dbReference type="ARBA" id="ARBA00004613"/>
    </source>
</evidence>
<proteinExistence type="inferred from homology"/>
<dbReference type="EC" id="3.1.1.4" evidence="5"/>
<evidence type="ECO:0000256" key="15">
    <source>
        <dbReference type="ARBA" id="ARBA00029903"/>
    </source>
</evidence>
<evidence type="ECO:0000313" key="18">
    <source>
        <dbReference type="EMBL" id="CAL1280600.1"/>
    </source>
</evidence>
<dbReference type="InterPro" id="IPR016090">
    <property type="entry name" value="PLA2-like_dom"/>
</dbReference>
<evidence type="ECO:0000256" key="10">
    <source>
        <dbReference type="ARBA" id="ARBA00022837"/>
    </source>
</evidence>
<feature type="domain" description="Phospholipase A2-like central" evidence="17">
    <location>
        <begin position="116"/>
        <end position="210"/>
    </location>
</feature>
<dbReference type="GO" id="GO:0005576">
    <property type="term" value="C:extracellular region"/>
    <property type="evidence" value="ECO:0007669"/>
    <property type="project" value="UniProtKB-SubCell"/>
</dbReference>
<dbReference type="Proteomes" id="UP001497382">
    <property type="component" value="Unassembled WGS sequence"/>
</dbReference>
<sequence length="252" mass="29266">MDTMSPVLFVILATVCFIANVQSATPSKGTIGDKLVFLRRNELMNLLGRNIEGGKDFMPLESRQYKCQVLNALYQSARIKYPELPKETLSPRMINMLDNCATRDFRLTDFFSQPFIFPGTKYCGQGNIAENYHDLGTFNETDACCREHDYCDDIIRPGRTKHNLINPFGTTRLHCKCDEALRECFRKVNSVVSNTVGYIFFSLLQTQCFDFDFPATGCLLWRRGAVRLYCVKYEMEEDQPKRWQWFDQEPYI</sequence>
<accession>A0AAV2A9D4</accession>
<evidence type="ECO:0000256" key="9">
    <source>
        <dbReference type="ARBA" id="ARBA00022801"/>
    </source>
</evidence>
<evidence type="ECO:0000256" key="8">
    <source>
        <dbReference type="ARBA" id="ARBA00022723"/>
    </source>
</evidence>
<dbReference type="Gene3D" id="1.20.90.10">
    <property type="entry name" value="Phospholipase A2 domain"/>
    <property type="match status" value="1"/>
</dbReference>
<evidence type="ECO:0000256" key="11">
    <source>
        <dbReference type="ARBA" id="ARBA00022963"/>
    </source>
</evidence>
<evidence type="ECO:0000256" key="14">
    <source>
        <dbReference type="ARBA" id="ARBA00023157"/>
    </source>
</evidence>
<dbReference type="AlphaFoldDB" id="A0AAV2A9D4"/>
<comment type="subcellular location">
    <subcellularLocation>
        <location evidence="3">Secreted</location>
    </subcellularLocation>
</comment>
<keyword evidence="7" id="KW-0964">Secreted</keyword>
<keyword evidence="8" id="KW-0479">Metal-binding</keyword>
<dbReference type="GO" id="GO:0046872">
    <property type="term" value="F:metal ion binding"/>
    <property type="evidence" value="ECO:0007669"/>
    <property type="project" value="UniProtKB-KW"/>
</dbReference>
<dbReference type="GO" id="GO:0016042">
    <property type="term" value="P:lipid catabolic process"/>
    <property type="evidence" value="ECO:0007669"/>
    <property type="project" value="UniProtKB-KW"/>
</dbReference>
<keyword evidence="12" id="KW-0443">Lipid metabolism</keyword>
<evidence type="ECO:0000259" key="17">
    <source>
        <dbReference type="Pfam" id="PF05826"/>
    </source>
</evidence>
<dbReference type="GO" id="GO:0006644">
    <property type="term" value="P:phospholipid metabolic process"/>
    <property type="evidence" value="ECO:0007669"/>
    <property type="project" value="InterPro"/>
</dbReference>